<feature type="active site" description="Nucleophile" evidence="11">
    <location>
        <position position="392"/>
    </location>
</feature>
<feature type="binding site" evidence="11">
    <location>
        <begin position="228"/>
        <end position="234"/>
    </location>
    <ligand>
        <name>S-adenosyl-L-methionine</name>
        <dbReference type="ChEBI" id="CHEBI:59789"/>
    </ligand>
</feature>
<dbReference type="GO" id="GO:0030488">
    <property type="term" value="P:tRNA methylation"/>
    <property type="evidence" value="ECO:0007669"/>
    <property type="project" value="TreeGrafter"/>
</dbReference>
<evidence type="ECO:0000256" key="12">
    <source>
        <dbReference type="SAM" id="MobiDB-lite"/>
    </source>
</evidence>
<keyword evidence="7 11" id="KW-0949">S-adenosyl-L-methionine</keyword>
<evidence type="ECO:0000256" key="7">
    <source>
        <dbReference type="ARBA" id="ARBA00022691"/>
    </source>
</evidence>
<evidence type="ECO:0000256" key="2">
    <source>
        <dbReference type="ARBA" id="ARBA00007494"/>
    </source>
</evidence>
<protein>
    <recommendedName>
        <fullName evidence="3">tRNA (cytosine(34)-C(5))-methyltransferase</fullName>
        <ecNumber evidence="3">2.1.1.203</ecNumber>
    </recommendedName>
</protein>
<dbReference type="PRINTS" id="PR02011">
    <property type="entry name" value="RCMTNCL1"/>
</dbReference>
<dbReference type="InterPro" id="IPR023270">
    <property type="entry name" value="RCMT_NCL1"/>
</dbReference>
<dbReference type="Pfam" id="PF01189">
    <property type="entry name" value="Methyltr_RsmB-F"/>
    <property type="match status" value="1"/>
</dbReference>
<evidence type="ECO:0000256" key="4">
    <source>
        <dbReference type="ARBA" id="ARBA00022555"/>
    </source>
</evidence>
<evidence type="ECO:0000256" key="8">
    <source>
        <dbReference type="ARBA" id="ARBA00022694"/>
    </source>
</evidence>
<dbReference type="PRINTS" id="PR02008">
    <property type="entry name" value="RCMTFAMILY"/>
</dbReference>
<feature type="compositionally biased region" description="Polar residues" evidence="12">
    <location>
        <begin position="261"/>
        <end position="270"/>
    </location>
</feature>
<feature type="compositionally biased region" description="Polar residues" evidence="12">
    <location>
        <begin position="16"/>
        <end position="30"/>
    </location>
</feature>
<dbReference type="InterPro" id="IPR001678">
    <property type="entry name" value="MeTrfase_RsmB-F_NOP2_dom"/>
</dbReference>
<proteinExistence type="inferred from homology"/>
<feature type="binding site" evidence="11">
    <location>
        <position position="339"/>
    </location>
    <ligand>
        <name>S-adenosyl-L-methionine</name>
        <dbReference type="ChEBI" id="CHEBI:59789"/>
    </ligand>
</feature>
<keyword evidence="6 11" id="KW-0808">Transferase</keyword>
<dbReference type="Gene3D" id="3.40.50.150">
    <property type="entry name" value="Vaccinia Virus protein VP39"/>
    <property type="match status" value="1"/>
</dbReference>
<dbReference type="EC" id="2.1.1.203" evidence="3"/>
<reference evidence="14 15" key="1">
    <citation type="journal article" date="2016" name="Nat. Commun.">
        <title>Extremotolerant tardigrade genome and improved radiotolerance of human cultured cells by tardigrade-unique protein.</title>
        <authorList>
            <person name="Hashimoto T."/>
            <person name="Horikawa D.D."/>
            <person name="Saito Y."/>
            <person name="Kuwahara H."/>
            <person name="Kozuka-Hata H."/>
            <person name="Shin-I T."/>
            <person name="Minakuchi Y."/>
            <person name="Ohishi K."/>
            <person name="Motoyama A."/>
            <person name="Aizu T."/>
            <person name="Enomoto A."/>
            <person name="Kondo K."/>
            <person name="Tanaka S."/>
            <person name="Hara Y."/>
            <person name="Koshikawa S."/>
            <person name="Sagara H."/>
            <person name="Miura T."/>
            <person name="Yokobori S."/>
            <person name="Miyagawa K."/>
            <person name="Suzuki Y."/>
            <person name="Kubo T."/>
            <person name="Oyama M."/>
            <person name="Kohara Y."/>
            <person name="Fujiyama A."/>
            <person name="Arakawa K."/>
            <person name="Katayama T."/>
            <person name="Toyoda A."/>
            <person name="Kunieda T."/>
        </authorList>
    </citation>
    <scope>NUCLEOTIDE SEQUENCE [LARGE SCALE GENOMIC DNA]</scope>
    <source>
        <strain evidence="14 15">YOKOZUNA-1</strain>
    </source>
</reference>
<evidence type="ECO:0000256" key="10">
    <source>
        <dbReference type="ARBA" id="ARBA00023242"/>
    </source>
</evidence>
<dbReference type="PANTHER" id="PTHR22808">
    <property type="entry name" value="NCL1 YEAST -RELATED NOL1/NOP2/FMU SUN DOMAIN-CONTAINING"/>
    <property type="match status" value="1"/>
</dbReference>
<evidence type="ECO:0000313" key="14">
    <source>
        <dbReference type="EMBL" id="GAV06749.1"/>
    </source>
</evidence>
<keyword evidence="4" id="KW-0820">tRNA-binding</keyword>
<gene>
    <name evidence="14" type="primary">RvY_16686-1</name>
    <name evidence="14" type="synonym">RvY_16686.1</name>
    <name evidence="14" type="ORF">RvY_16686</name>
</gene>
<feature type="region of interest" description="Disordered" evidence="12">
    <location>
        <begin position="1"/>
        <end position="88"/>
    </location>
</feature>
<dbReference type="GO" id="GO:0005634">
    <property type="term" value="C:nucleus"/>
    <property type="evidence" value="ECO:0007669"/>
    <property type="project" value="UniProtKB-SubCell"/>
</dbReference>
<evidence type="ECO:0000256" key="11">
    <source>
        <dbReference type="PROSITE-ProRule" id="PRU01023"/>
    </source>
</evidence>
<keyword evidence="5 11" id="KW-0489">Methyltransferase</keyword>
<dbReference type="GO" id="GO:0000049">
    <property type="term" value="F:tRNA binding"/>
    <property type="evidence" value="ECO:0007669"/>
    <property type="project" value="UniProtKB-KW"/>
</dbReference>
<evidence type="ECO:0000259" key="13">
    <source>
        <dbReference type="PROSITE" id="PS51686"/>
    </source>
</evidence>
<dbReference type="Proteomes" id="UP000186922">
    <property type="component" value="Unassembled WGS sequence"/>
</dbReference>
<feature type="region of interest" description="Disordered" evidence="12">
    <location>
        <begin position="253"/>
        <end position="273"/>
    </location>
</feature>
<dbReference type="SUPFAM" id="SSF53335">
    <property type="entry name" value="S-adenosyl-L-methionine-dependent methyltransferases"/>
    <property type="match status" value="1"/>
</dbReference>
<feature type="compositionally biased region" description="Acidic residues" evidence="12">
    <location>
        <begin position="52"/>
        <end position="63"/>
    </location>
</feature>
<evidence type="ECO:0000256" key="1">
    <source>
        <dbReference type="ARBA" id="ARBA00004123"/>
    </source>
</evidence>
<dbReference type="Pfam" id="PF25376">
    <property type="entry name" value="Pre-PUA_NSUN2"/>
    <property type="match status" value="1"/>
</dbReference>
<feature type="domain" description="SAM-dependent MTase RsmB/NOP-type" evidence="13">
    <location>
        <begin position="115"/>
        <end position="498"/>
    </location>
</feature>
<evidence type="ECO:0000256" key="5">
    <source>
        <dbReference type="ARBA" id="ARBA00022603"/>
    </source>
</evidence>
<name>A0A1D1W6R5_RAMVA</name>
<dbReference type="AlphaFoldDB" id="A0A1D1W6R5"/>
<organism evidence="14 15">
    <name type="scientific">Ramazzottius varieornatus</name>
    <name type="common">Water bear</name>
    <name type="synonym">Tardigrade</name>
    <dbReference type="NCBI Taxonomy" id="947166"/>
    <lineage>
        <taxon>Eukaryota</taxon>
        <taxon>Metazoa</taxon>
        <taxon>Ecdysozoa</taxon>
        <taxon>Tardigrada</taxon>
        <taxon>Eutardigrada</taxon>
        <taxon>Parachela</taxon>
        <taxon>Hypsibioidea</taxon>
        <taxon>Ramazzottiidae</taxon>
        <taxon>Ramazzottius</taxon>
    </lineage>
</organism>
<feature type="binding site" evidence="11">
    <location>
        <position position="312"/>
    </location>
    <ligand>
        <name>S-adenosyl-L-methionine</name>
        <dbReference type="ChEBI" id="CHEBI:59789"/>
    </ligand>
</feature>
<keyword evidence="10" id="KW-0539">Nucleus</keyword>
<dbReference type="EMBL" id="BDGG01000014">
    <property type="protein sequence ID" value="GAV06749.1"/>
    <property type="molecule type" value="Genomic_DNA"/>
</dbReference>
<comment type="similarity">
    <text evidence="2 11">Belongs to the class I-like SAM-binding methyltransferase superfamily. RsmB/NOP family.</text>
</comment>
<dbReference type="InterPro" id="IPR057286">
    <property type="entry name" value="PUA_NSUN2"/>
</dbReference>
<sequence length="717" mass="81339">MSSAPEAAVHPLSPSVDDSVQSKSLGNSLSFAPKRKISPEDREMEDRADQNVEMDDTAEEADAEVVIPSSKHDRNKKQKRDRDTPYHALLDKDNPRLAKYIKSIGLVADEEWDAFWDLLKEPLPTSFRITGFRRDCEALKTVIHDHFLAALPEETRKLCEQITWYPDQLAWQINMHRRIMRRSDDFKLLREFIINETASGNISRQETVSMIPPVFLDVRPGHKVLDMCAAPGSKTAQIVDMLQGDLVIAPESSDEAGQAVDVTTSETPSNGVAPRLPDGLVVANDMEIKRCNLLTHQIKRLQSPCVIVTNHDASMMPNIALKDEDGQEKLIEFDRILCDVPCSGDGTIRKNLDLWRTWHPHNSLALHPVQYRILKRGLEMLAVGGRLIYSTCSMNPVENEAVLCRMLNETKNTVELVDCSLRFPELKRLPGMKKWNIMAGNGEVYEDHLAVPGNLRMKVRQDFFAPPNVEALHIDRCMRVMPHLQNTGAFFIAVLQKKAILPWQKYAPLAGIRLKPQQKFESDPLVGFVKEDPQTWDTIKGFFKIHPDFPADQLFIRKGSQDKSRHVYMVSKVVKEVLECNLSRVRIINAGVRILTRTGAKESICSYRLAQEGLQIWMEHLGVAKLTLTKQEIETLLMKDFIEFTALRPESREIVDKIPVGSVIVRYEKPEGLMFDLTAWRAATTVRCYVAKEERGHYIRLLQIEASNATPAQNSAN</sequence>
<evidence type="ECO:0000256" key="3">
    <source>
        <dbReference type="ARBA" id="ARBA00012629"/>
    </source>
</evidence>
<keyword evidence="15" id="KW-1185">Reference proteome</keyword>
<comment type="subcellular location">
    <subcellularLocation>
        <location evidence="1">Nucleus</location>
    </subcellularLocation>
</comment>
<dbReference type="GO" id="GO:0005737">
    <property type="term" value="C:cytoplasm"/>
    <property type="evidence" value="ECO:0007669"/>
    <property type="project" value="TreeGrafter"/>
</dbReference>
<keyword evidence="9 11" id="KW-0694">RNA-binding</keyword>
<dbReference type="InterPro" id="IPR049560">
    <property type="entry name" value="MeTrfase_RsmB-F_NOP2_cat"/>
</dbReference>
<dbReference type="OrthoDB" id="6093671at2759"/>
<accession>A0A1D1W6R5</accession>
<dbReference type="InterPro" id="IPR057285">
    <property type="entry name" value="Pre-PUA_NSUN2"/>
</dbReference>
<dbReference type="STRING" id="947166.A0A1D1W6R5"/>
<dbReference type="InterPro" id="IPR018314">
    <property type="entry name" value="RsmB/NOL1/NOP2-like_CS"/>
</dbReference>
<comment type="caution">
    <text evidence="14">The sequence shown here is derived from an EMBL/GenBank/DDBJ whole genome shotgun (WGS) entry which is preliminary data.</text>
</comment>
<dbReference type="GO" id="GO:0016428">
    <property type="term" value="F:tRNA (cytidine-5-)-methyltransferase activity"/>
    <property type="evidence" value="ECO:0007669"/>
    <property type="project" value="InterPro"/>
</dbReference>
<dbReference type="PROSITE" id="PS51686">
    <property type="entry name" value="SAM_MT_RSMB_NOP"/>
    <property type="match status" value="1"/>
</dbReference>
<dbReference type="InterPro" id="IPR029063">
    <property type="entry name" value="SAM-dependent_MTases_sf"/>
</dbReference>
<dbReference type="Pfam" id="PF25378">
    <property type="entry name" value="PUA_NSUN2"/>
    <property type="match status" value="1"/>
</dbReference>
<feature type="binding site" evidence="11">
    <location>
        <position position="285"/>
    </location>
    <ligand>
        <name>S-adenosyl-L-methionine</name>
        <dbReference type="ChEBI" id="CHEBI:59789"/>
    </ligand>
</feature>
<evidence type="ECO:0000256" key="9">
    <source>
        <dbReference type="ARBA" id="ARBA00022884"/>
    </source>
</evidence>
<dbReference type="InterPro" id="IPR023267">
    <property type="entry name" value="RCMT"/>
</dbReference>
<evidence type="ECO:0000256" key="6">
    <source>
        <dbReference type="ARBA" id="ARBA00022679"/>
    </source>
</evidence>
<evidence type="ECO:0000313" key="15">
    <source>
        <dbReference type="Proteomes" id="UP000186922"/>
    </source>
</evidence>
<dbReference type="PROSITE" id="PS01153">
    <property type="entry name" value="NOL1_NOP2_SUN"/>
    <property type="match status" value="1"/>
</dbReference>
<keyword evidence="8" id="KW-0819">tRNA processing</keyword>
<feature type="compositionally biased region" description="Basic and acidic residues" evidence="12">
    <location>
        <begin position="37"/>
        <end position="50"/>
    </location>
</feature>
<dbReference type="PANTHER" id="PTHR22808:SF1">
    <property type="entry name" value="RNA CYTOSINE-C(5)-METHYLTRANSFERASE NSUN2-RELATED"/>
    <property type="match status" value="1"/>
</dbReference>